<dbReference type="EMBL" id="KR698074">
    <property type="protein sequence ID" value="AKO61947.1"/>
    <property type="molecule type" value="Genomic_DNA"/>
</dbReference>
<organism evidence="1 2">
    <name type="scientific">Escherichia phage APECc02</name>
    <dbReference type="NCBI Taxonomy" id="1655314"/>
    <lineage>
        <taxon>Viruses</taxon>
        <taxon>Duplodnaviria</taxon>
        <taxon>Heunggongvirae</taxon>
        <taxon>Uroviricota</taxon>
        <taxon>Caudoviricetes</taxon>
        <taxon>Vequintavirinae</taxon>
        <taxon>Vequintavirus</taxon>
        <taxon>Vequintavirus nomine</taxon>
        <taxon>Vequintavirus APECc02</taxon>
    </lineage>
</organism>
<dbReference type="SUPFAM" id="SSF50985">
    <property type="entry name" value="RCC1/BLIP-II"/>
    <property type="match status" value="1"/>
</dbReference>
<name>A0A0U2DEN2_9CAUD</name>
<keyword evidence="2" id="KW-1185">Reference proteome</keyword>
<proteinExistence type="predicted"/>
<gene>
    <name evidence="1" type="ORF">APCEc02_193</name>
</gene>
<accession>A0A0U2DEN2</accession>
<sequence length="145" mass="16191">MLPIPLLKLGRHFLDKRGGIKELAVLSYPIDNSDGTSNTVSYVNSLAILFDDGQLNITGYNRFGECRTGDLDTINYPNEAAWNVDHVWRADRAFVIRTFDNKFFYIGCTAGLIGIGGSRWKRCLCQRVGTFAGTDRNRVAFGHPS</sequence>
<protein>
    <submittedName>
        <fullName evidence="1">Uncharacterized protein</fullName>
    </submittedName>
</protein>
<evidence type="ECO:0000313" key="1">
    <source>
        <dbReference type="EMBL" id="AKO61947.1"/>
    </source>
</evidence>
<reference evidence="1 2" key="1">
    <citation type="journal article" date="2016" name="PLoS ONE">
        <title>Three New Escherichia coli Phages from the Human Gut Show Promising Potential for Phage Therapy.</title>
        <authorList>
            <person name="Dalmasso M."/>
            <person name="Strain R."/>
            <person name="Neve H."/>
            <person name="Franz C.M."/>
            <person name="Cousin F.J."/>
            <person name="Ross R.P."/>
            <person name="Hill C."/>
        </authorList>
    </citation>
    <scope>NUCLEOTIDE SEQUENCE [LARGE SCALE GENOMIC DNA]</scope>
</reference>
<evidence type="ECO:0000313" key="2">
    <source>
        <dbReference type="Proteomes" id="UP000224456"/>
    </source>
</evidence>
<dbReference type="InterPro" id="IPR009091">
    <property type="entry name" value="RCC1/BLIP-II"/>
</dbReference>
<dbReference type="Proteomes" id="UP000224456">
    <property type="component" value="Segment"/>
</dbReference>